<accession>A0A016XD54</accession>
<dbReference type="PANTHER" id="PTHR34138:SF1">
    <property type="entry name" value="CELL SHAPE-DETERMINING PROTEIN MREC"/>
    <property type="match status" value="1"/>
</dbReference>
<proteinExistence type="inferred from homology"/>
<dbReference type="STRING" id="1458275.AZ34_00860"/>
<evidence type="ECO:0000313" key="9">
    <source>
        <dbReference type="Proteomes" id="UP000023268"/>
    </source>
</evidence>
<evidence type="ECO:0000256" key="2">
    <source>
        <dbReference type="ARBA" id="ARBA00013855"/>
    </source>
</evidence>
<name>A0A016XD54_9BURK</name>
<dbReference type="GO" id="GO:0008360">
    <property type="term" value="P:regulation of cell shape"/>
    <property type="evidence" value="ECO:0007669"/>
    <property type="project" value="UniProtKB-KW"/>
</dbReference>
<dbReference type="Proteomes" id="UP000023268">
    <property type="component" value="Unassembled WGS sequence"/>
</dbReference>
<evidence type="ECO:0000256" key="3">
    <source>
        <dbReference type="ARBA" id="ARBA00022960"/>
    </source>
</evidence>
<keyword evidence="3 5" id="KW-0133">Cell shape</keyword>
<dbReference type="Gene3D" id="2.40.10.340">
    <property type="entry name" value="Rod shape-determining protein MreC, domain 1"/>
    <property type="match status" value="1"/>
</dbReference>
<dbReference type="InterPro" id="IPR055342">
    <property type="entry name" value="MreC_beta-barrel_core"/>
</dbReference>
<dbReference type="OrthoDB" id="9808025at2"/>
<dbReference type="PIRSF" id="PIRSF038471">
    <property type="entry name" value="MreC"/>
    <property type="match status" value="1"/>
</dbReference>
<comment type="similarity">
    <text evidence="1 5">Belongs to the MreC family.</text>
</comment>
<organism evidence="8 9">
    <name type="scientific">Hylemonella gracilis str. Niagara R</name>
    <dbReference type="NCBI Taxonomy" id="1458275"/>
    <lineage>
        <taxon>Bacteria</taxon>
        <taxon>Pseudomonadati</taxon>
        <taxon>Pseudomonadota</taxon>
        <taxon>Betaproteobacteria</taxon>
        <taxon>Burkholderiales</taxon>
        <taxon>Comamonadaceae</taxon>
        <taxon>Hylemonella</taxon>
    </lineage>
</organism>
<dbReference type="EMBL" id="JEMG01000001">
    <property type="protein sequence ID" value="EYC49761.1"/>
    <property type="molecule type" value="Genomic_DNA"/>
</dbReference>
<dbReference type="Gene3D" id="2.40.10.350">
    <property type="entry name" value="Rod shape-determining protein MreC, domain 2"/>
    <property type="match status" value="1"/>
</dbReference>
<feature type="domain" description="Rod shape-determining protein MreC beta-barrel core" evidence="7">
    <location>
        <begin position="132"/>
        <end position="280"/>
    </location>
</feature>
<dbReference type="InterPro" id="IPR042175">
    <property type="entry name" value="Cell/Rod_MreC_2"/>
</dbReference>
<comment type="caution">
    <text evidence="8">The sequence shown here is derived from an EMBL/GenBank/DDBJ whole genome shotgun (WGS) entry which is preliminary data.</text>
</comment>
<evidence type="ECO:0000256" key="5">
    <source>
        <dbReference type="PIRNR" id="PIRNR038471"/>
    </source>
</evidence>
<sequence>MALGTLDRSPPPFFRQGASALSRLLLAGALALLLMVADTRFQITGPVRTVISAVVYPLQWALQQPVLWSRDLYQAVQDLRYARDLAAHSQELLRQQTPRVLRYEQLALENEQLRRLLELRPRLPTPGQAAQVLYDAADPYVHRVVIDRGLVHGVRAGAPVIDDSGLLGQVTRVHATLAEVTLVIDAAQATPIVNTRTGVRAVVFGEPDLHGGQLELRYMSVDADVQPGDLLVTSGIDGVYPSGLPVARVSRVERRPAAAFARIFCEPQGRVDGASQVLVLEPLAQQVPPRPAPEAGPATGRKGGG</sequence>
<dbReference type="eggNOG" id="COG1792">
    <property type="taxonomic scope" value="Bacteria"/>
</dbReference>
<dbReference type="InterPro" id="IPR007221">
    <property type="entry name" value="MreC"/>
</dbReference>
<evidence type="ECO:0000313" key="8">
    <source>
        <dbReference type="EMBL" id="EYC49761.1"/>
    </source>
</evidence>
<evidence type="ECO:0000256" key="4">
    <source>
        <dbReference type="ARBA" id="ARBA00032089"/>
    </source>
</evidence>
<dbReference type="PANTHER" id="PTHR34138">
    <property type="entry name" value="CELL SHAPE-DETERMINING PROTEIN MREC"/>
    <property type="match status" value="1"/>
</dbReference>
<dbReference type="GO" id="GO:0005886">
    <property type="term" value="C:plasma membrane"/>
    <property type="evidence" value="ECO:0007669"/>
    <property type="project" value="TreeGrafter"/>
</dbReference>
<dbReference type="RefSeq" id="WP_035603767.1">
    <property type="nucleotide sequence ID" value="NZ_JEMG01000001.1"/>
</dbReference>
<dbReference type="NCBIfam" id="TIGR00219">
    <property type="entry name" value="mreC"/>
    <property type="match status" value="1"/>
</dbReference>
<feature type="region of interest" description="Disordered" evidence="6">
    <location>
        <begin position="284"/>
        <end position="305"/>
    </location>
</feature>
<reference evidence="8 9" key="1">
    <citation type="submission" date="2014-02" db="EMBL/GenBank/DDBJ databases">
        <title>Draft Genome of Hylemonella gracilis isolated from the Niagara River.</title>
        <authorList>
            <person name="Pawlowski D.R."/>
            <person name="Koudelka G.B."/>
        </authorList>
    </citation>
    <scope>NUCLEOTIDE SEQUENCE [LARGE SCALE GENOMIC DNA]</scope>
    <source>
        <strain evidence="8 9">Niagara R</strain>
    </source>
</reference>
<dbReference type="AlphaFoldDB" id="A0A016XD54"/>
<comment type="function">
    <text evidence="5">Involved in formation and maintenance of cell shape.</text>
</comment>
<protein>
    <recommendedName>
        <fullName evidence="2 5">Cell shape-determining protein MreC</fullName>
    </recommendedName>
    <alternativeName>
        <fullName evidence="4 5">Cell shape protein MreC</fullName>
    </alternativeName>
</protein>
<evidence type="ECO:0000256" key="6">
    <source>
        <dbReference type="SAM" id="MobiDB-lite"/>
    </source>
</evidence>
<gene>
    <name evidence="8" type="ORF">AZ34_00860</name>
</gene>
<dbReference type="Pfam" id="PF04085">
    <property type="entry name" value="MreC"/>
    <property type="match status" value="1"/>
</dbReference>
<evidence type="ECO:0000259" key="7">
    <source>
        <dbReference type="Pfam" id="PF04085"/>
    </source>
</evidence>
<dbReference type="InterPro" id="IPR042177">
    <property type="entry name" value="Cell/Rod_1"/>
</dbReference>
<evidence type="ECO:0000256" key="1">
    <source>
        <dbReference type="ARBA" id="ARBA00009369"/>
    </source>
</evidence>